<accession>A0AAD6TLY5</accession>
<dbReference type="EMBL" id="JARJCN010000129">
    <property type="protein sequence ID" value="KAJ7070425.1"/>
    <property type="molecule type" value="Genomic_DNA"/>
</dbReference>
<reference evidence="2" key="1">
    <citation type="submission" date="2023-03" db="EMBL/GenBank/DDBJ databases">
        <title>Massive genome expansion in bonnet fungi (Mycena s.s.) driven by repeated elements and novel gene families across ecological guilds.</title>
        <authorList>
            <consortium name="Lawrence Berkeley National Laboratory"/>
            <person name="Harder C.B."/>
            <person name="Miyauchi S."/>
            <person name="Viragh M."/>
            <person name="Kuo A."/>
            <person name="Thoen E."/>
            <person name="Andreopoulos B."/>
            <person name="Lu D."/>
            <person name="Skrede I."/>
            <person name="Drula E."/>
            <person name="Henrissat B."/>
            <person name="Morin E."/>
            <person name="Kohler A."/>
            <person name="Barry K."/>
            <person name="LaButti K."/>
            <person name="Morin E."/>
            <person name="Salamov A."/>
            <person name="Lipzen A."/>
            <person name="Mereny Z."/>
            <person name="Hegedus B."/>
            <person name="Baldrian P."/>
            <person name="Stursova M."/>
            <person name="Weitz H."/>
            <person name="Taylor A."/>
            <person name="Grigoriev I.V."/>
            <person name="Nagy L.G."/>
            <person name="Martin F."/>
            <person name="Kauserud H."/>
        </authorList>
    </citation>
    <scope>NUCLEOTIDE SEQUENCE</scope>
    <source>
        <strain evidence="2">CBHHK173m</strain>
    </source>
</reference>
<keyword evidence="3" id="KW-1185">Reference proteome</keyword>
<comment type="caution">
    <text evidence="2">The sequence shown here is derived from an EMBL/GenBank/DDBJ whole genome shotgun (WGS) entry which is preliminary data.</text>
</comment>
<dbReference type="Pfam" id="PF14214">
    <property type="entry name" value="Helitron_like_N"/>
    <property type="match status" value="1"/>
</dbReference>
<feature type="domain" description="Helitron helicase-like" evidence="1">
    <location>
        <begin position="10"/>
        <end position="72"/>
    </location>
</feature>
<dbReference type="InterPro" id="IPR025476">
    <property type="entry name" value="Helitron_helicase-like"/>
</dbReference>
<dbReference type="AlphaFoldDB" id="A0AAD6TLY5"/>
<feature type="non-terminal residue" evidence="2">
    <location>
        <position position="369"/>
    </location>
</feature>
<organism evidence="2 3">
    <name type="scientific">Mycena belliarum</name>
    <dbReference type="NCBI Taxonomy" id="1033014"/>
    <lineage>
        <taxon>Eukaryota</taxon>
        <taxon>Fungi</taxon>
        <taxon>Dikarya</taxon>
        <taxon>Basidiomycota</taxon>
        <taxon>Agaricomycotina</taxon>
        <taxon>Agaricomycetes</taxon>
        <taxon>Agaricomycetidae</taxon>
        <taxon>Agaricales</taxon>
        <taxon>Marasmiineae</taxon>
        <taxon>Mycenaceae</taxon>
        <taxon>Mycena</taxon>
    </lineage>
</organism>
<evidence type="ECO:0000313" key="2">
    <source>
        <dbReference type="EMBL" id="KAJ7070425.1"/>
    </source>
</evidence>
<dbReference type="Proteomes" id="UP001222325">
    <property type="component" value="Unassembled WGS sequence"/>
</dbReference>
<sequence>MSSKERNIFIAQNPAAAALFFDEVIQGFIRIILRYDPSSVSAEQNGLFGRCCGYYGMVEAQGRGTLHCHMLVWIEGNPSPQALRDRMHDSPGFADSMFRWLESIIKCELPSTTELVVETEGAMEAPPLPAGTLDPRLHRDPTMSSLAEDDFQTAFRETVEELVILSNWHGHRETCWKHLKNGEPRNDKSCRMRIDGSVNPLTRIDPETESIIMRRLHPRINNFNDLIIFLLRCNMDIKYVGSGEAAKALVYYITDYITKGTLATHVGLAAVEYAIKMNNIKFDPEDSPRYEQAEVNRSLFTKTVMALMSKQEMSHQQVMSYLVGGGDSYTSHSFKVVKWGDYDRHIARQERDLTEVAPALPESESNVDP</sequence>
<gene>
    <name evidence="2" type="ORF">B0H15DRAFT_793462</name>
</gene>
<evidence type="ECO:0000313" key="3">
    <source>
        <dbReference type="Proteomes" id="UP001222325"/>
    </source>
</evidence>
<name>A0AAD6TLY5_9AGAR</name>
<evidence type="ECO:0000259" key="1">
    <source>
        <dbReference type="Pfam" id="PF14214"/>
    </source>
</evidence>
<proteinExistence type="predicted"/>
<protein>
    <recommendedName>
        <fullName evidence="1">Helitron helicase-like domain-containing protein</fullName>
    </recommendedName>
</protein>